<feature type="transmembrane region" description="Helical" evidence="1">
    <location>
        <begin position="151"/>
        <end position="171"/>
    </location>
</feature>
<sequence>MLEVTLVGSAALMGLAGSPHCALMCGGPCAATCGQAKRSQAQFLAGRALSYALAGAVAATAVQALGWMTQGRAVMQPVWALAHAALLMLGLSLLWLGRQPVWLDGIGAGWLRRSSRAPGLAGLAWVAWPCGLLQSALLVAGLTSSPLGGGLAMLAFALASSPGLVAAPWVLRRLKLSPAWSARLAGLGLALASGWALAHGVWETIRLYC</sequence>
<dbReference type="EMBL" id="JBDPZD010000002">
    <property type="protein sequence ID" value="MEO3691431.1"/>
    <property type="molecule type" value="Genomic_DNA"/>
</dbReference>
<dbReference type="Proteomes" id="UP001495147">
    <property type="component" value="Unassembled WGS sequence"/>
</dbReference>
<reference evidence="3 4" key="1">
    <citation type="submission" date="2024-05" db="EMBL/GenBank/DDBJ databases">
        <title>Roseateles sp. DJS-2-20 16S ribosomal RNA gene Genome sequencing and assembly.</title>
        <authorList>
            <person name="Woo H."/>
        </authorList>
    </citation>
    <scope>NUCLEOTIDE SEQUENCE [LARGE SCALE GENOMIC DNA]</scope>
    <source>
        <strain evidence="3 4">DJS-2-20</strain>
    </source>
</reference>
<proteinExistence type="predicted"/>
<feature type="domain" description="Urease accessory protein UreH-like transmembrane" evidence="2">
    <location>
        <begin position="10"/>
        <end position="186"/>
    </location>
</feature>
<evidence type="ECO:0000256" key="1">
    <source>
        <dbReference type="SAM" id="Phobius"/>
    </source>
</evidence>
<protein>
    <submittedName>
        <fullName evidence="3">Sulfite exporter TauE/SafE family protein</fullName>
    </submittedName>
</protein>
<keyword evidence="4" id="KW-1185">Reference proteome</keyword>
<dbReference type="InterPro" id="IPR039447">
    <property type="entry name" value="UreH-like_TM_dom"/>
</dbReference>
<evidence type="ECO:0000313" key="3">
    <source>
        <dbReference type="EMBL" id="MEO3691431.1"/>
    </source>
</evidence>
<feature type="transmembrane region" description="Helical" evidence="1">
    <location>
        <begin position="78"/>
        <end position="97"/>
    </location>
</feature>
<feature type="transmembrane region" description="Helical" evidence="1">
    <location>
        <begin position="183"/>
        <end position="202"/>
    </location>
</feature>
<dbReference type="PANTHER" id="PTHR42208">
    <property type="entry name" value="HEAVY METAL TRANSPORTER-RELATED"/>
    <property type="match status" value="1"/>
</dbReference>
<feature type="transmembrane region" description="Helical" evidence="1">
    <location>
        <begin position="49"/>
        <end position="66"/>
    </location>
</feature>
<evidence type="ECO:0000259" key="2">
    <source>
        <dbReference type="Pfam" id="PF13386"/>
    </source>
</evidence>
<comment type="caution">
    <text evidence="3">The sequence shown here is derived from an EMBL/GenBank/DDBJ whole genome shotgun (WGS) entry which is preliminary data.</text>
</comment>
<accession>A0ABV0G132</accession>
<gene>
    <name evidence="3" type="ORF">ABDJ85_08120</name>
</gene>
<keyword evidence="1" id="KW-1133">Transmembrane helix</keyword>
<keyword evidence="1" id="KW-0472">Membrane</keyword>
<organism evidence="3 4">
    <name type="scientific">Roseateles paludis</name>
    <dbReference type="NCBI Taxonomy" id="3145238"/>
    <lineage>
        <taxon>Bacteria</taxon>
        <taxon>Pseudomonadati</taxon>
        <taxon>Pseudomonadota</taxon>
        <taxon>Betaproteobacteria</taxon>
        <taxon>Burkholderiales</taxon>
        <taxon>Sphaerotilaceae</taxon>
        <taxon>Roseateles</taxon>
    </lineage>
</organism>
<name>A0ABV0G132_9BURK</name>
<feature type="transmembrane region" description="Helical" evidence="1">
    <location>
        <begin position="117"/>
        <end position="139"/>
    </location>
</feature>
<dbReference type="Pfam" id="PF13386">
    <property type="entry name" value="DsbD_2"/>
    <property type="match status" value="1"/>
</dbReference>
<evidence type="ECO:0000313" key="4">
    <source>
        <dbReference type="Proteomes" id="UP001495147"/>
    </source>
</evidence>
<dbReference type="PANTHER" id="PTHR42208:SF1">
    <property type="entry name" value="HEAVY METAL TRANSPORTER"/>
    <property type="match status" value="1"/>
</dbReference>
<dbReference type="RefSeq" id="WP_347704253.1">
    <property type="nucleotide sequence ID" value="NZ_JBDPZD010000002.1"/>
</dbReference>
<keyword evidence="1" id="KW-0812">Transmembrane</keyword>